<gene>
    <name evidence="6" type="ORF">GWC95_15925</name>
</gene>
<dbReference type="InterPro" id="IPR039420">
    <property type="entry name" value="WalR-like"/>
</dbReference>
<dbReference type="EMBL" id="JAACJS010000015">
    <property type="protein sequence ID" value="NCI51417.1"/>
    <property type="molecule type" value="Genomic_DNA"/>
</dbReference>
<keyword evidence="7" id="KW-1185">Reference proteome</keyword>
<dbReference type="Pfam" id="PF00072">
    <property type="entry name" value="Response_reg"/>
    <property type="match status" value="1"/>
</dbReference>
<dbReference type="CDD" id="cd06170">
    <property type="entry name" value="LuxR_C_like"/>
    <property type="match status" value="1"/>
</dbReference>
<accession>A0ABX0A0E4</accession>
<organism evidence="6 7">
    <name type="scientific">Sediminibacterium roseum</name>
    <dbReference type="NCBI Taxonomy" id="1978412"/>
    <lineage>
        <taxon>Bacteria</taxon>
        <taxon>Pseudomonadati</taxon>
        <taxon>Bacteroidota</taxon>
        <taxon>Chitinophagia</taxon>
        <taxon>Chitinophagales</taxon>
        <taxon>Chitinophagaceae</taxon>
        <taxon>Sediminibacterium</taxon>
    </lineage>
</organism>
<feature type="modified residue" description="4-aspartylphosphate" evidence="3">
    <location>
        <position position="56"/>
    </location>
</feature>
<evidence type="ECO:0000256" key="2">
    <source>
        <dbReference type="ARBA" id="ARBA00023125"/>
    </source>
</evidence>
<dbReference type="SMART" id="SM00448">
    <property type="entry name" value="REC"/>
    <property type="match status" value="1"/>
</dbReference>
<evidence type="ECO:0000259" key="5">
    <source>
        <dbReference type="PROSITE" id="PS50110"/>
    </source>
</evidence>
<keyword evidence="2" id="KW-0238">DNA-binding</keyword>
<evidence type="ECO:0000256" key="3">
    <source>
        <dbReference type="PROSITE-ProRule" id="PRU00169"/>
    </source>
</evidence>
<dbReference type="PRINTS" id="PR00038">
    <property type="entry name" value="HTHLUXR"/>
</dbReference>
<keyword evidence="1 3" id="KW-0597">Phosphoprotein</keyword>
<comment type="caution">
    <text evidence="6">The sequence shown here is derived from an EMBL/GenBank/DDBJ whole genome shotgun (WGS) entry which is preliminary data.</text>
</comment>
<dbReference type="PANTHER" id="PTHR43214:SF43">
    <property type="entry name" value="TWO-COMPONENT RESPONSE REGULATOR"/>
    <property type="match status" value="1"/>
</dbReference>
<dbReference type="InterPro" id="IPR001789">
    <property type="entry name" value="Sig_transdc_resp-reg_receiver"/>
</dbReference>
<dbReference type="SUPFAM" id="SSF52172">
    <property type="entry name" value="CheY-like"/>
    <property type="match status" value="1"/>
</dbReference>
<dbReference type="Proteomes" id="UP000753802">
    <property type="component" value="Unassembled WGS sequence"/>
</dbReference>
<dbReference type="Pfam" id="PF00196">
    <property type="entry name" value="GerE"/>
    <property type="match status" value="1"/>
</dbReference>
<dbReference type="InterPro" id="IPR011006">
    <property type="entry name" value="CheY-like_superfamily"/>
</dbReference>
<evidence type="ECO:0000313" key="7">
    <source>
        <dbReference type="Proteomes" id="UP000753802"/>
    </source>
</evidence>
<dbReference type="SUPFAM" id="SSF46894">
    <property type="entry name" value="C-terminal effector domain of the bipartite response regulators"/>
    <property type="match status" value="1"/>
</dbReference>
<dbReference type="PROSITE" id="PS50110">
    <property type="entry name" value="RESPONSE_REGULATORY"/>
    <property type="match status" value="1"/>
</dbReference>
<proteinExistence type="predicted"/>
<dbReference type="InterPro" id="IPR058245">
    <property type="entry name" value="NreC/VraR/RcsB-like_REC"/>
</dbReference>
<dbReference type="SMART" id="SM00421">
    <property type="entry name" value="HTH_LUXR"/>
    <property type="match status" value="1"/>
</dbReference>
<dbReference type="CDD" id="cd17535">
    <property type="entry name" value="REC_NarL-like"/>
    <property type="match status" value="1"/>
</dbReference>
<name>A0ABX0A0E4_9BACT</name>
<sequence length="218" mass="24349">MITVALADDHLVTRAGIKTILQLHKLIKVEIEASNGIELLDCLSRASTLPDVAIVDINMPKMNGFDTVKEMQKYYPSVKIIAFSLIFEEDAVINMITLGACGYISKTADPLLLSEAVIAVYEKGFYLGELVKKEYFDTDPTVKRRPAFTGKQLLTQKEVAFIKLAATNLNYKEIADRMEVSPKTVENYRDSLFMKLEIKNRAALALYGFKNGLVDLSS</sequence>
<dbReference type="Gene3D" id="3.40.50.2300">
    <property type="match status" value="1"/>
</dbReference>
<dbReference type="InterPro" id="IPR016032">
    <property type="entry name" value="Sig_transdc_resp-reg_C-effctor"/>
</dbReference>
<evidence type="ECO:0000313" key="6">
    <source>
        <dbReference type="EMBL" id="NCI51417.1"/>
    </source>
</evidence>
<feature type="domain" description="Response regulatory" evidence="5">
    <location>
        <begin position="3"/>
        <end position="121"/>
    </location>
</feature>
<dbReference type="PROSITE" id="PS50043">
    <property type="entry name" value="HTH_LUXR_2"/>
    <property type="match status" value="1"/>
</dbReference>
<dbReference type="PANTHER" id="PTHR43214">
    <property type="entry name" value="TWO-COMPONENT RESPONSE REGULATOR"/>
    <property type="match status" value="1"/>
</dbReference>
<protein>
    <submittedName>
        <fullName evidence="6">Response regulator transcription factor</fullName>
    </submittedName>
</protein>
<evidence type="ECO:0000256" key="1">
    <source>
        <dbReference type="ARBA" id="ARBA00022553"/>
    </source>
</evidence>
<evidence type="ECO:0000259" key="4">
    <source>
        <dbReference type="PROSITE" id="PS50043"/>
    </source>
</evidence>
<dbReference type="RefSeq" id="WP_161819701.1">
    <property type="nucleotide sequence ID" value="NZ_JAACJS010000015.1"/>
</dbReference>
<reference evidence="6 7" key="1">
    <citation type="submission" date="2020-01" db="EMBL/GenBank/DDBJ databases">
        <title>Genome analysis.</title>
        <authorList>
            <person name="Wu S."/>
            <person name="Wang G."/>
        </authorList>
    </citation>
    <scope>NUCLEOTIDE SEQUENCE [LARGE SCALE GENOMIC DNA]</scope>
    <source>
        <strain evidence="6 7">SYL130</strain>
    </source>
</reference>
<feature type="domain" description="HTH luxR-type" evidence="4">
    <location>
        <begin position="147"/>
        <end position="212"/>
    </location>
</feature>
<dbReference type="InterPro" id="IPR000792">
    <property type="entry name" value="Tscrpt_reg_LuxR_C"/>
</dbReference>